<dbReference type="PROSITE" id="PS50088">
    <property type="entry name" value="ANK_REPEAT"/>
    <property type="match status" value="3"/>
</dbReference>
<protein>
    <submittedName>
        <fullName evidence="5">Ankyrin repeats (3 copies) domain-containing protein</fullName>
    </submittedName>
</protein>
<keyword evidence="2 3" id="KW-0040">ANK repeat</keyword>
<dbReference type="InterPro" id="IPR002110">
    <property type="entry name" value="Ankyrin_rpt"/>
</dbReference>
<dbReference type="AlphaFoldDB" id="A0A179H0N0"/>
<dbReference type="Gene3D" id="1.25.40.20">
    <property type="entry name" value="Ankyrin repeat-containing domain"/>
    <property type="match status" value="1"/>
</dbReference>
<dbReference type="EMBL" id="LSBH01000002">
    <property type="protein sequence ID" value="OAQ83602.1"/>
    <property type="molecule type" value="Genomic_DNA"/>
</dbReference>
<evidence type="ECO:0000256" key="2">
    <source>
        <dbReference type="ARBA" id="ARBA00023043"/>
    </source>
</evidence>
<evidence type="ECO:0000256" key="3">
    <source>
        <dbReference type="PROSITE-ProRule" id="PRU00023"/>
    </source>
</evidence>
<sequence>MHSVDAFRQTVSGDVEPVRALHRTIRYSVGSSCGSSYRPDLFNLGLHLQTSDQYEALAKHILDNTKTVSTIPGRVRKPCCSVQQNPDDKLESSKGASTSLTSSGAVQFNQQQYELFSDYAHPGRREKETEPTHQAQVSYVARYRKLLRMAKPDVALNNGLRDFPLDDALEQASHAYFDMLPLEMNAATEPEKALNSEVLACNSPVNSFLSGWPLGSGNHKEIINTSDSGFAKELQNLLQWTTEVNQVNFDNLLCESAMELARLGASPMISSHTEPALHHAVMLGRQDIVRLLLHHKALVDSLNSSGMSPLHIAVSQGDRLMVRLLLLHFPNVNLRDGTGRRALDIAIGNGDAAIVQLLLANGAVV</sequence>
<gene>
    <name evidence="5" type="ORF">VFPBJ_02370</name>
</gene>
<reference evidence="5 6" key="1">
    <citation type="submission" date="2016-01" db="EMBL/GenBank/DDBJ databases">
        <title>Biosynthesis of antibiotic leucinostatins and their inhibition on Phytophthora in bio-control Purpureocillium lilacinum.</title>
        <authorList>
            <person name="Wang G."/>
            <person name="Liu Z."/>
            <person name="Lin R."/>
            <person name="Li E."/>
            <person name="Mao Z."/>
            <person name="Ling J."/>
            <person name="Yin W."/>
            <person name="Xie B."/>
        </authorList>
    </citation>
    <scope>NUCLEOTIDE SEQUENCE [LARGE SCALE GENOMIC DNA]</scope>
    <source>
        <strain evidence="5">PLBJ-1</strain>
    </source>
</reference>
<feature type="repeat" description="ANK" evidence="3">
    <location>
        <begin position="338"/>
        <end position="365"/>
    </location>
</feature>
<keyword evidence="1" id="KW-0677">Repeat</keyword>
<proteinExistence type="predicted"/>
<comment type="caution">
    <text evidence="5">The sequence shown here is derived from an EMBL/GenBank/DDBJ whole genome shotgun (WGS) entry which is preliminary data.</text>
</comment>
<evidence type="ECO:0000256" key="4">
    <source>
        <dbReference type="SAM" id="MobiDB-lite"/>
    </source>
</evidence>
<feature type="repeat" description="ANK" evidence="3">
    <location>
        <begin position="272"/>
        <end position="304"/>
    </location>
</feature>
<evidence type="ECO:0000313" key="5">
    <source>
        <dbReference type="EMBL" id="OAQ83602.1"/>
    </source>
</evidence>
<evidence type="ECO:0000313" key="6">
    <source>
        <dbReference type="Proteomes" id="UP000078240"/>
    </source>
</evidence>
<name>A0A179H0N0_PURLI</name>
<dbReference type="InterPro" id="IPR036770">
    <property type="entry name" value="Ankyrin_rpt-contain_sf"/>
</dbReference>
<dbReference type="SUPFAM" id="SSF48403">
    <property type="entry name" value="Ankyrin repeat"/>
    <property type="match status" value="1"/>
</dbReference>
<organism evidence="5 6">
    <name type="scientific">Purpureocillium lilacinum</name>
    <name type="common">Paecilomyces lilacinus</name>
    <dbReference type="NCBI Taxonomy" id="33203"/>
    <lineage>
        <taxon>Eukaryota</taxon>
        <taxon>Fungi</taxon>
        <taxon>Dikarya</taxon>
        <taxon>Ascomycota</taxon>
        <taxon>Pezizomycotina</taxon>
        <taxon>Sordariomycetes</taxon>
        <taxon>Hypocreomycetidae</taxon>
        <taxon>Hypocreales</taxon>
        <taxon>Ophiocordycipitaceae</taxon>
        <taxon>Purpureocillium</taxon>
    </lineage>
</organism>
<dbReference type="Pfam" id="PF12796">
    <property type="entry name" value="Ank_2"/>
    <property type="match status" value="1"/>
</dbReference>
<dbReference type="Proteomes" id="UP000078240">
    <property type="component" value="Unassembled WGS sequence"/>
</dbReference>
<dbReference type="PANTHER" id="PTHR24173:SF74">
    <property type="entry name" value="ANKYRIN REPEAT DOMAIN-CONTAINING PROTEIN 16"/>
    <property type="match status" value="1"/>
</dbReference>
<accession>A0A179H0N0</accession>
<dbReference type="SMART" id="SM00248">
    <property type="entry name" value="ANK"/>
    <property type="match status" value="3"/>
</dbReference>
<feature type="compositionally biased region" description="Low complexity" evidence="4">
    <location>
        <begin position="93"/>
        <end position="103"/>
    </location>
</feature>
<evidence type="ECO:0000256" key="1">
    <source>
        <dbReference type="ARBA" id="ARBA00022737"/>
    </source>
</evidence>
<dbReference type="PANTHER" id="PTHR24173">
    <property type="entry name" value="ANKYRIN REPEAT CONTAINING"/>
    <property type="match status" value="1"/>
</dbReference>
<feature type="repeat" description="ANK" evidence="3">
    <location>
        <begin position="305"/>
        <end position="337"/>
    </location>
</feature>
<feature type="region of interest" description="Disordered" evidence="4">
    <location>
        <begin position="77"/>
        <end position="103"/>
    </location>
</feature>
<dbReference type="PROSITE" id="PS50297">
    <property type="entry name" value="ANK_REP_REGION"/>
    <property type="match status" value="2"/>
</dbReference>